<feature type="region of interest" description="Disordered" evidence="8">
    <location>
        <begin position="75"/>
        <end position="122"/>
    </location>
</feature>
<evidence type="ECO:0000313" key="11">
    <source>
        <dbReference type="Proteomes" id="UP000516260"/>
    </source>
</evidence>
<feature type="region of interest" description="Disordered" evidence="8">
    <location>
        <begin position="1"/>
        <end position="23"/>
    </location>
</feature>
<keyword evidence="6 7" id="KW-0238">DNA-binding</keyword>
<keyword evidence="3" id="KW-0479">Metal-binding</keyword>
<keyword evidence="6 7" id="KW-0371">Homeobox</keyword>
<dbReference type="PANTHER" id="PTHR45891">
    <property type="entry name" value="ZINC FINGER HOMEOBOX PROTEIN"/>
    <property type="match status" value="1"/>
</dbReference>
<evidence type="ECO:0000256" key="1">
    <source>
        <dbReference type="ARBA" id="ARBA00003263"/>
    </source>
</evidence>
<dbReference type="SUPFAM" id="SSF57667">
    <property type="entry name" value="beta-beta-alpha zinc fingers"/>
    <property type="match status" value="1"/>
</dbReference>
<dbReference type="GO" id="GO:0005634">
    <property type="term" value="C:nucleus"/>
    <property type="evidence" value="ECO:0007669"/>
    <property type="project" value="UniProtKB-SubCell"/>
</dbReference>
<comment type="subcellular location">
    <subcellularLocation>
        <location evidence="2 6 7">Nucleus</location>
    </subcellularLocation>
</comment>
<dbReference type="SUPFAM" id="SSF46689">
    <property type="entry name" value="Homeodomain-like"/>
    <property type="match status" value="1"/>
</dbReference>
<dbReference type="Proteomes" id="UP000516260">
    <property type="component" value="Chromosome 17"/>
</dbReference>
<evidence type="ECO:0000256" key="7">
    <source>
        <dbReference type="RuleBase" id="RU000682"/>
    </source>
</evidence>
<keyword evidence="5" id="KW-0862">Zinc</keyword>
<evidence type="ECO:0000256" key="2">
    <source>
        <dbReference type="ARBA" id="ARBA00004123"/>
    </source>
</evidence>
<dbReference type="PROSITE" id="PS50071">
    <property type="entry name" value="HOMEOBOX_2"/>
    <property type="match status" value="1"/>
</dbReference>
<dbReference type="Pfam" id="PF12874">
    <property type="entry name" value="zf-met"/>
    <property type="match status" value="1"/>
</dbReference>
<sequence length="332" mass="35409">MMKKTTPRWGQDRGPRTAWFPSCPQLQLTTDPLPQAGMPQKQNGLNYWAPKVPIKINTLSREQLALPAHITLTSRTIVPPPTPSIAPVSPNTPNSAKVSSPSTPVVSKSSPTESSFLSHSSSRRPRTHLSCLQLSILQSCYETCAHPNAMECEAIGTELNLPLKVVQIWFQNTRAKEKRWRLQQEKMSPLSGGQVDMSSGGYLQYNALKANRPILPKPVQLTVTESPASPIPGQSVTKETLTGHCNACNVSFESRAAARAHVFSPRHLATLRTTNFGQPPTLTNKNGAGNGGPGSSVAGSKGPHSTPLNSSAAGSGGETVSDLPAPTATSKS</sequence>
<dbReference type="EMBL" id="SWLE01000009">
    <property type="protein sequence ID" value="TNM96355.1"/>
    <property type="molecule type" value="Genomic_DNA"/>
</dbReference>
<gene>
    <name evidence="10" type="ORF">fugu_016016</name>
</gene>
<accession>A0A4Z2BVX7</accession>
<protein>
    <recommendedName>
        <fullName evidence="9">Homeobox domain-containing protein</fullName>
    </recommendedName>
</protein>
<proteinExistence type="predicted"/>
<dbReference type="InterPro" id="IPR001356">
    <property type="entry name" value="HD"/>
</dbReference>
<evidence type="ECO:0000256" key="8">
    <source>
        <dbReference type="SAM" id="MobiDB-lite"/>
    </source>
</evidence>
<keyword evidence="11" id="KW-1185">Reference proteome</keyword>
<feature type="compositionally biased region" description="Low complexity" evidence="8">
    <location>
        <begin position="85"/>
        <end position="120"/>
    </location>
</feature>
<dbReference type="PANTHER" id="PTHR45891:SF5">
    <property type="entry name" value="ZINC FINGER HOMEOBOX PROTEIN 4 ISOFORM X1"/>
    <property type="match status" value="1"/>
</dbReference>
<comment type="caution">
    <text evidence="10">The sequence shown here is derived from an EMBL/GenBank/DDBJ whole genome shotgun (WGS) entry which is preliminary data.</text>
</comment>
<keyword evidence="6 7" id="KW-0539">Nucleus</keyword>
<dbReference type="GO" id="GO:0000978">
    <property type="term" value="F:RNA polymerase II cis-regulatory region sequence-specific DNA binding"/>
    <property type="evidence" value="ECO:0007669"/>
    <property type="project" value="TreeGrafter"/>
</dbReference>
<feature type="compositionally biased region" description="Polar residues" evidence="8">
    <location>
        <begin position="271"/>
        <end position="287"/>
    </location>
</feature>
<dbReference type="CDD" id="cd00086">
    <property type="entry name" value="homeodomain"/>
    <property type="match status" value="1"/>
</dbReference>
<dbReference type="InterPro" id="IPR051968">
    <property type="entry name" value="ZnFinger_Homeobox_TR"/>
</dbReference>
<comment type="function">
    <text evidence="1">Sequence-specific transcription factor which is part of a developmental regulatory system that provides cells with specific positional identities on the anterior-posterior axis.</text>
</comment>
<evidence type="ECO:0000313" key="10">
    <source>
        <dbReference type="EMBL" id="TNM96355.1"/>
    </source>
</evidence>
<dbReference type="SMART" id="SM00389">
    <property type="entry name" value="HOX"/>
    <property type="match status" value="1"/>
</dbReference>
<evidence type="ECO:0000256" key="6">
    <source>
        <dbReference type="PROSITE-ProRule" id="PRU00108"/>
    </source>
</evidence>
<evidence type="ECO:0000259" key="9">
    <source>
        <dbReference type="PROSITE" id="PS50071"/>
    </source>
</evidence>
<dbReference type="Gene3D" id="1.10.10.60">
    <property type="entry name" value="Homeodomain-like"/>
    <property type="match status" value="1"/>
</dbReference>
<dbReference type="InterPro" id="IPR009057">
    <property type="entry name" value="Homeodomain-like_sf"/>
</dbReference>
<feature type="domain" description="Homeobox" evidence="9">
    <location>
        <begin position="120"/>
        <end position="180"/>
    </location>
</feature>
<evidence type="ECO:0000256" key="3">
    <source>
        <dbReference type="ARBA" id="ARBA00022723"/>
    </source>
</evidence>
<dbReference type="GO" id="GO:0000981">
    <property type="term" value="F:DNA-binding transcription factor activity, RNA polymerase II-specific"/>
    <property type="evidence" value="ECO:0007669"/>
    <property type="project" value="TreeGrafter"/>
</dbReference>
<dbReference type="AlphaFoldDB" id="A0A4Z2BVX7"/>
<feature type="region of interest" description="Disordered" evidence="8">
    <location>
        <begin position="271"/>
        <end position="332"/>
    </location>
</feature>
<dbReference type="GO" id="GO:0046872">
    <property type="term" value="F:metal ion binding"/>
    <property type="evidence" value="ECO:0007669"/>
    <property type="project" value="UniProtKB-KW"/>
</dbReference>
<organism evidence="10 11">
    <name type="scientific">Takifugu bimaculatus</name>
    <dbReference type="NCBI Taxonomy" id="433685"/>
    <lineage>
        <taxon>Eukaryota</taxon>
        <taxon>Metazoa</taxon>
        <taxon>Chordata</taxon>
        <taxon>Craniata</taxon>
        <taxon>Vertebrata</taxon>
        <taxon>Euteleostomi</taxon>
        <taxon>Actinopterygii</taxon>
        <taxon>Neopterygii</taxon>
        <taxon>Teleostei</taxon>
        <taxon>Neoteleostei</taxon>
        <taxon>Acanthomorphata</taxon>
        <taxon>Eupercaria</taxon>
        <taxon>Tetraodontiformes</taxon>
        <taxon>Tetradontoidea</taxon>
        <taxon>Tetraodontidae</taxon>
        <taxon>Takifugu</taxon>
    </lineage>
</organism>
<evidence type="ECO:0000256" key="4">
    <source>
        <dbReference type="ARBA" id="ARBA00022737"/>
    </source>
</evidence>
<evidence type="ECO:0000256" key="5">
    <source>
        <dbReference type="ARBA" id="ARBA00022833"/>
    </source>
</evidence>
<name>A0A4Z2BVX7_9TELE</name>
<dbReference type="Pfam" id="PF00046">
    <property type="entry name" value="Homeodomain"/>
    <property type="match status" value="1"/>
</dbReference>
<feature type="DNA-binding region" description="Homeobox" evidence="6">
    <location>
        <begin position="122"/>
        <end position="181"/>
    </location>
</feature>
<keyword evidence="4" id="KW-0677">Repeat</keyword>
<dbReference type="InterPro" id="IPR013087">
    <property type="entry name" value="Znf_C2H2_type"/>
</dbReference>
<dbReference type="InterPro" id="IPR036236">
    <property type="entry name" value="Znf_C2H2_sf"/>
</dbReference>
<reference evidence="10 11" key="1">
    <citation type="submission" date="2019-04" db="EMBL/GenBank/DDBJ databases">
        <title>The sequence and de novo assembly of Takifugu bimaculatus genome using PacBio and Hi-C technologies.</title>
        <authorList>
            <person name="Xu P."/>
            <person name="Liu B."/>
            <person name="Zhou Z."/>
        </authorList>
    </citation>
    <scope>NUCLEOTIDE SEQUENCE [LARGE SCALE GENOMIC DNA]</scope>
    <source>
        <strain evidence="10">TB-2018</strain>
        <tissue evidence="10">Muscle</tissue>
    </source>
</reference>